<dbReference type="AlphaFoldDB" id="A0A225W6W8"/>
<reference evidence="2" key="1">
    <citation type="submission" date="2017-03" db="EMBL/GenBank/DDBJ databases">
        <title>Phytopthora megakarya and P. palmivora, two closely related causual agents of cacao black pod achieved similar genome size and gene model numbers by different mechanisms.</title>
        <authorList>
            <person name="Ali S."/>
            <person name="Shao J."/>
            <person name="Larry D.J."/>
            <person name="Kronmiller B."/>
            <person name="Shen D."/>
            <person name="Strem M.D."/>
            <person name="Melnick R.L."/>
            <person name="Guiltinan M.J."/>
            <person name="Tyler B.M."/>
            <person name="Meinhardt L.W."/>
            <person name="Bailey B.A."/>
        </authorList>
    </citation>
    <scope>NUCLEOTIDE SEQUENCE [LARGE SCALE GENOMIC DNA]</scope>
    <source>
        <strain evidence="2">zdho120</strain>
    </source>
</reference>
<gene>
    <name evidence="1" type="ORF">PHMEG_00014232</name>
</gene>
<evidence type="ECO:0000313" key="1">
    <source>
        <dbReference type="EMBL" id="OWZ12580.1"/>
    </source>
</evidence>
<comment type="caution">
    <text evidence="1">The sequence shown here is derived from an EMBL/GenBank/DDBJ whole genome shotgun (WGS) entry which is preliminary data.</text>
</comment>
<accession>A0A225W6W8</accession>
<sequence length="167" mass="18467">MIDHITYGENYRPPLLCRYCKKPGHVIEQSYKLKNKEKHARRNQHKQSFANFSVGSTAVTTSPADDEVTVVEVEAISTPTLSPVHRENELIRKQGTCEGQPFVIMFGSGATCNVVRAGLVDNMSASGVSQVTRFDGTSTRARSAKKGIASIGFGCYHFRKLQVRECT</sequence>
<name>A0A225W6W8_9STRA</name>
<dbReference type="OrthoDB" id="122605at2759"/>
<dbReference type="Proteomes" id="UP000198211">
    <property type="component" value="Unassembled WGS sequence"/>
</dbReference>
<keyword evidence="2" id="KW-1185">Reference proteome</keyword>
<dbReference type="EMBL" id="NBNE01001804">
    <property type="protein sequence ID" value="OWZ12580.1"/>
    <property type="molecule type" value="Genomic_DNA"/>
</dbReference>
<organism evidence="1 2">
    <name type="scientific">Phytophthora megakarya</name>
    <dbReference type="NCBI Taxonomy" id="4795"/>
    <lineage>
        <taxon>Eukaryota</taxon>
        <taxon>Sar</taxon>
        <taxon>Stramenopiles</taxon>
        <taxon>Oomycota</taxon>
        <taxon>Peronosporomycetes</taxon>
        <taxon>Peronosporales</taxon>
        <taxon>Peronosporaceae</taxon>
        <taxon>Phytophthora</taxon>
    </lineage>
</organism>
<protein>
    <submittedName>
        <fullName evidence="1">Uncharacterized protein</fullName>
    </submittedName>
</protein>
<evidence type="ECO:0000313" key="2">
    <source>
        <dbReference type="Proteomes" id="UP000198211"/>
    </source>
</evidence>
<proteinExistence type="predicted"/>